<keyword evidence="2" id="KW-1185">Reference proteome</keyword>
<reference evidence="1 2" key="1">
    <citation type="submission" date="2014-04" db="EMBL/GenBank/DDBJ databases">
        <title>Evolutionary Origins and Diversification of the Mycorrhizal Mutualists.</title>
        <authorList>
            <consortium name="DOE Joint Genome Institute"/>
            <consortium name="Mycorrhizal Genomics Consortium"/>
            <person name="Kohler A."/>
            <person name="Kuo A."/>
            <person name="Nagy L.G."/>
            <person name="Floudas D."/>
            <person name="Copeland A."/>
            <person name="Barry K.W."/>
            <person name="Cichocki N."/>
            <person name="Veneault-Fourrey C."/>
            <person name="LaButti K."/>
            <person name="Lindquist E.A."/>
            <person name="Lipzen A."/>
            <person name="Lundell T."/>
            <person name="Morin E."/>
            <person name="Murat C."/>
            <person name="Riley R."/>
            <person name="Ohm R."/>
            <person name="Sun H."/>
            <person name="Tunlid A."/>
            <person name="Henrissat B."/>
            <person name="Grigoriev I.V."/>
            <person name="Hibbett D.S."/>
            <person name="Martin F."/>
        </authorList>
    </citation>
    <scope>NUCLEOTIDE SEQUENCE [LARGE SCALE GENOMIC DNA]</scope>
    <source>
        <strain evidence="1 2">Koide BX008</strain>
    </source>
</reference>
<gene>
    <name evidence="1" type="ORF">M378DRAFT_171372</name>
</gene>
<evidence type="ECO:0000313" key="2">
    <source>
        <dbReference type="Proteomes" id="UP000054549"/>
    </source>
</evidence>
<dbReference type="Proteomes" id="UP000054549">
    <property type="component" value="Unassembled WGS sequence"/>
</dbReference>
<proteinExistence type="predicted"/>
<protein>
    <recommendedName>
        <fullName evidence="3">RNase H type-1 domain-containing protein</fullName>
    </recommendedName>
</protein>
<dbReference type="AlphaFoldDB" id="A0A0C2WNF7"/>
<dbReference type="HOGENOM" id="CLU_2014671_0_0_1"/>
<dbReference type="OrthoDB" id="3255824at2759"/>
<name>A0A0C2WNF7_AMAMK</name>
<sequence length="123" mass="13840">MLAVEVGLWTVIHWVCNVIQKEGDIIKSLEIVVCSDNAGVVKAIEERRSTFPPQQDILLRILDMINEYDIQLSTRWISSTDNVADRPSRGRGVPGPAPDLLPFTPPLPSYLSDILLLPWTEKF</sequence>
<evidence type="ECO:0000313" key="1">
    <source>
        <dbReference type="EMBL" id="KIL57783.1"/>
    </source>
</evidence>
<dbReference type="InParanoid" id="A0A0C2WNF7"/>
<organism evidence="1 2">
    <name type="scientific">Amanita muscaria (strain Koide BX008)</name>
    <dbReference type="NCBI Taxonomy" id="946122"/>
    <lineage>
        <taxon>Eukaryota</taxon>
        <taxon>Fungi</taxon>
        <taxon>Dikarya</taxon>
        <taxon>Basidiomycota</taxon>
        <taxon>Agaricomycotina</taxon>
        <taxon>Agaricomycetes</taxon>
        <taxon>Agaricomycetidae</taxon>
        <taxon>Agaricales</taxon>
        <taxon>Pluteineae</taxon>
        <taxon>Amanitaceae</taxon>
        <taxon>Amanita</taxon>
    </lineage>
</organism>
<accession>A0A0C2WNF7</accession>
<dbReference type="EMBL" id="KN818358">
    <property type="protein sequence ID" value="KIL57783.1"/>
    <property type="molecule type" value="Genomic_DNA"/>
</dbReference>
<evidence type="ECO:0008006" key="3">
    <source>
        <dbReference type="Google" id="ProtNLM"/>
    </source>
</evidence>